<gene>
    <name evidence="3" type="ORF">SAMN02745193_01440</name>
</gene>
<feature type="signal peptide" evidence="1">
    <location>
        <begin position="1"/>
        <end position="25"/>
    </location>
</feature>
<dbReference type="Proteomes" id="UP000184391">
    <property type="component" value="Unassembled WGS sequence"/>
</dbReference>
<dbReference type="Gene3D" id="1.25.40.10">
    <property type="entry name" value="Tetratricopeptide repeat domain"/>
    <property type="match status" value="1"/>
</dbReference>
<keyword evidence="1" id="KW-0732">Signal</keyword>
<dbReference type="EMBL" id="FRDF01000007">
    <property type="protein sequence ID" value="SHN56210.1"/>
    <property type="molecule type" value="Genomic_DNA"/>
</dbReference>
<feature type="domain" description="CHAT" evidence="2">
    <location>
        <begin position="680"/>
        <end position="1020"/>
    </location>
</feature>
<evidence type="ECO:0000313" key="4">
    <source>
        <dbReference type="Proteomes" id="UP000184391"/>
    </source>
</evidence>
<dbReference type="RefSeq" id="WP_084662512.1">
    <property type="nucleotide sequence ID" value="NZ_FRDF01000007.1"/>
</dbReference>
<dbReference type="SUPFAM" id="SSF48452">
    <property type="entry name" value="TPR-like"/>
    <property type="match status" value="1"/>
</dbReference>
<evidence type="ECO:0000313" key="3">
    <source>
        <dbReference type="EMBL" id="SHN56210.1"/>
    </source>
</evidence>
<dbReference type="STRING" id="198312.SAMN02745193_01440"/>
<organism evidence="3 4">
    <name type="scientific">Erythrobacter sanguineus</name>
    <dbReference type="NCBI Taxonomy" id="198312"/>
    <lineage>
        <taxon>Bacteria</taxon>
        <taxon>Pseudomonadati</taxon>
        <taxon>Pseudomonadota</taxon>
        <taxon>Alphaproteobacteria</taxon>
        <taxon>Sphingomonadales</taxon>
        <taxon>Erythrobacteraceae</taxon>
        <taxon>Erythrobacter/Porphyrobacter group</taxon>
        <taxon>Erythrobacter</taxon>
    </lineage>
</organism>
<dbReference type="Pfam" id="PF12770">
    <property type="entry name" value="CHAT"/>
    <property type="match status" value="1"/>
</dbReference>
<keyword evidence="4" id="KW-1185">Reference proteome</keyword>
<protein>
    <submittedName>
        <fullName evidence="3">CHAT domain-containing protein</fullName>
    </submittedName>
</protein>
<evidence type="ECO:0000256" key="1">
    <source>
        <dbReference type="SAM" id="SignalP"/>
    </source>
</evidence>
<dbReference type="InterPro" id="IPR011990">
    <property type="entry name" value="TPR-like_helical_dom_sf"/>
</dbReference>
<proteinExistence type="predicted"/>
<sequence length="1027" mass="108417">MSIRIPDRLAAPVFALVLGLAAAQAAPAAAQVVPAAEQTSLSLRDTFPIGSNGLCEAQILSPEPGAGLFDRRYSVICRDAAAPVGTLWVVRGAASDIASARFAGGDATCTPSDDKVNAPGLPEAERLVCAKAGSALRSELLLGRSGTRTYAASGLAAYGKALELGLASLASDKVLPGTVEIPMTAATDDIAFARQQAEAIAADQALIEAYRRSNAGNFAEAAEFFAVSSAALAGPGATEARLNAALQQSNLGHYAEARRLFADSRSASAASPVLARLLRNYEAMNALNQSKPEAALAVLDAPLVSDFGETDELRALRIGPALAGQLASESDRVTGAYTLSLTPLERAQLLDGQHAYLRAAALRLLGRADESTTFLQQAEKTLSSVRDGRVVSIIWLRAQVLGELAEGSERRGQSADAERLHRQAIALLDTSYPDSPAYDSARAQLAGFFARSGRRADALTLYRDIVADAEGRPLLSLRSLLTPYFALLLDGGPDDGNVAGDLFAASQLLQRPGLAQTQAVLARELSAGSDDAAQLFRTATNLGRGVEQLRLALIELRSADQITGTEQAQIAEREQQFAQLQQQQAEVLQQLAAYPRYRAVTGSVITLPDLQAILREGEAYVKLVTLDRGAFVIYATKADERVWRADATPAELDSLVGKIRESIAVVEGGQVLTYPFDIERARELYVRLFAPVADRLPALEHIVFEPDGALLKLPLNLLVTDDASVADYKARLAGRNADEYDFRGTAWLGRKTQISTSVAASAFRDVRAAPPSDGKRAYLGLGENVPIGPGTPGGARTRAALEAGDDCQWSPNIWANPIKADELLEAASRFGTASRVLTGEAFTDTAIGGLADLGEYRILHFATHGLVTAPKPECPPRPALLTSFGEGEDSDGLLSFAEIFGLRIDADLVILSACDTAGSATIGATREAGVTSGGEFALDGLVRAFVGAGGRTVLASHWPVPDDFDATGRLISGLFAEGNGDTAKSGRETAQALRESQIGLMDDADTSHPFYWSAFAVVGDGAARLVR</sequence>
<dbReference type="AlphaFoldDB" id="A0A1M7SCK6"/>
<feature type="chain" id="PRO_5012952313" evidence="1">
    <location>
        <begin position="26"/>
        <end position="1027"/>
    </location>
</feature>
<name>A0A1M7SCK6_9SPHN</name>
<evidence type="ECO:0000259" key="2">
    <source>
        <dbReference type="Pfam" id="PF12770"/>
    </source>
</evidence>
<dbReference type="InterPro" id="IPR024983">
    <property type="entry name" value="CHAT_dom"/>
</dbReference>
<dbReference type="OrthoDB" id="9787760at2"/>
<accession>A0A1M7SCK6</accession>
<reference evidence="4" key="1">
    <citation type="submission" date="2016-12" db="EMBL/GenBank/DDBJ databases">
        <authorList>
            <person name="Varghese N."/>
            <person name="Submissions S."/>
        </authorList>
    </citation>
    <scope>NUCLEOTIDE SEQUENCE [LARGE SCALE GENOMIC DNA]</scope>
    <source>
        <strain evidence="4">DSM 11032</strain>
    </source>
</reference>